<feature type="domain" description="Ig-like" evidence="6">
    <location>
        <begin position="6"/>
        <end position="102"/>
    </location>
</feature>
<dbReference type="Pfam" id="PF07686">
    <property type="entry name" value="V-set"/>
    <property type="match status" value="1"/>
</dbReference>
<reference evidence="7" key="2">
    <citation type="submission" date="2025-08" db="UniProtKB">
        <authorList>
            <consortium name="Ensembl"/>
        </authorList>
    </citation>
    <scope>IDENTIFICATION</scope>
</reference>
<evidence type="ECO:0000259" key="6">
    <source>
        <dbReference type="PROSITE" id="PS50835"/>
    </source>
</evidence>
<dbReference type="Ensembl" id="ENSLCAT00010010441.1">
    <property type="protein sequence ID" value="ENSLCAP00010010214.1"/>
    <property type="gene ID" value="ENSLCAG00010004875.1"/>
</dbReference>
<dbReference type="InterPro" id="IPR051287">
    <property type="entry name" value="TCR_variable_region"/>
</dbReference>
<dbReference type="PANTHER" id="PTHR19367:SF18">
    <property type="entry name" value="T CELL RECEPTOR ALPHA VARIABLE 16"/>
    <property type="match status" value="1"/>
</dbReference>
<evidence type="ECO:0000256" key="4">
    <source>
        <dbReference type="ARBA" id="ARBA00023319"/>
    </source>
</evidence>
<dbReference type="InterPro" id="IPR013783">
    <property type="entry name" value="Ig-like_fold"/>
</dbReference>
<dbReference type="GO" id="GO:0042101">
    <property type="term" value="C:T cell receptor complex"/>
    <property type="evidence" value="ECO:0007669"/>
    <property type="project" value="UniProtKB-KW"/>
</dbReference>
<keyword evidence="5" id="KW-1279">T cell receptor</keyword>
<dbReference type="InParanoid" id="A0A4W6CF80"/>
<name>A0A4W6CF80_LATCA</name>
<dbReference type="GeneTree" id="ENSGT01030000234557"/>
<dbReference type="InterPro" id="IPR003599">
    <property type="entry name" value="Ig_sub"/>
</dbReference>
<evidence type="ECO:0000256" key="3">
    <source>
        <dbReference type="ARBA" id="ARBA00023170"/>
    </source>
</evidence>
<dbReference type="SMART" id="SM00408">
    <property type="entry name" value="IGc2"/>
    <property type="match status" value="1"/>
</dbReference>
<dbReference type="STRING" id="8187.ENSLCAP00010010214"/>
<evidence type="ECO:0000256" key="5">
    <source>
        <dbReference type="ARBA" id="ARBA00043266"/>
    </source>
</evidence>
<proteinExistence type="predicted"/>
<dbReference type="AlphaFoldDB" id="A0A4W6CF80"/>
<dbReference type="InterPro" id="IPR003598">
    <property type="entry name" value="Ig_sub2"/>
</dbReference>
<keyword evidence="5" id="KW-0391">Immunity</keyword>
<dbReference type="PROSITE" id="PS50835">
    <property type="entry name" value="IG_LIKE"/>
    <property type="match status" value="1"/>
</dbReference>
<reference evidence="8" key="1">
    <citation type="submission" date="2015-09" db="EMBL/GenBank/DDBJ databases">
        <authorList>
            <person name="Sai Rama Sridatta P."/>
        </authorList>
    </citation>
    <scope>NUCLEOTIDE SEQUENCE [LARGE SCALE GENOMIC DNA]</scope>
</reference>
<dbReference type="SMART" id="SM00409">
    <property type="entry name" value="IG"/>
    <property type="match status" value="1"/>
</dbReference>
<evidence type="ECO:0000256" key="2">
    <source>
        <dbReference type="ARBA" id="ARBA00023130"/>
    </source>
</evidence>
<evidence type="ECO:0000313" key="8">
    <source>
        <dbReference type="Proteomes" id="UP000314980"/>
    </source>
</evidence>
<reference evidence="7" key="3">
    <citation type="submission" date="2025-09" db="UniProtKB">
        <authorList>
            <consortium name="Ensembl"/>
        </authorList>
    </citation>
    <scope>IDENTIFICATION</scope>
</reference>
<dbReference type="SUPFAM" id="SSF48726">
    <property type="entry name" value="Immunoglobulin"/>
    <property type="match status" value="1"/>
</dbReference>
<dbReference type="GO" id="GO:0002250">
    <property type="term" value="P:adaptive immune response"/>
    <property type="evidence" value="ECO:0007669"/>
    <property type="project" value="UniProtKB-KW"/>
</dbReference>
<organism evidence="7 8">
    <name type="scientific">Lates calcarifer</name>
    <name type="common">Barramundi</name>
    <name type="synonym">Holocentrus calcarifer</name>
    <dbReference type="NCBI Taxonomy" id="8187"/>
    <lineage>
        <taxon>Eukaryota</taxon>
        <taxon>Metazoa</taxon>
        <taxon>Chordata</taxon>
        <taxon>Craniata</taxon>
        <taxon>Vertebrata</taxon>
        <taxon>Euteleostomi</taxon>
        <taxon>Actinopterygii</taxon>
        <taxon>Neopterygii</taxon>
        <taxon>Teleostei</taxon>
        <taxon>Neoteleostei</taxon>
        <taxon>Acanthomorphata</taxon>
        <taxon>Carangaria</taxon>
        <taxon>Carangaria incertae sedis</taxon>
        <taxon>Centropomidae</taxon>
        <taxon>Lates</taxon>
    </lineage>
</organism>
<accession>A0A4W6CF80</accession>
<keyword evidence="8" id="KW-1185">Reference proteome</keyword>
<dbReference type="PANTHER" id="PTHR19367">
    <property type="entry name" value="T-CELL RECEPTOR ALPHA CHAIN V REGION"/>
    <property type="match status" value="1"/>
</dbReference>
<dbReference type="SMART" id="SM00406">
    <property type="entry name" value="IGv"/>
    <property type="match status" value="1"/>
</dbReference>
<protein>
    <recommendedName>
        <fullName evidence="6">Ig-like domain-containing protein</fullName>
    </recommendedName>
</protein>
<keyword evidence="2" id="KW-1064">Adaptive immunity</keyword>
<dbReference type="InterPro" id="IPR007110">
    <property type="entry name" value="Ig-like_dom"/>
</dbReference>
<dbReference type="Proteomes" id="UP000314980">
    <property type="component" value="Unassembled WGS sequence"/>
</dbReference>
<keyword evidence="3" id="KW-0675">Receptor</keyword>
<dbReference type="InterPro" id="IPR036179">
    <property type="entry name" value="Ig-like_dom_sf"/>
</dbReference>
<dbReference type="InterPro" id="IPR013106">
    <property type="entry name" value="Ig_V-set"/>
</dbReference>
<sequence length="166" mass="18586">MFCSSPECKGQDTVTQPTRDVTAAEGDTVTLNCTFETSVTPTLFWYKQEENDFPKYLLKFLAADFLKSETRFFTQLSGEKRGVNLQISSAAVTDSAVYYCAVRPTLLEAFFPHSSTQLFISTRGPHYQVGGTLLVHCVQEKLPFKRQKPRAEPDSGWAAICLDRLG</sequence>
<evidence type="ECO:0000256" key="1">
    <source>
        <dbReference type="ARBA" id="ARBA00022729"/>
    </source>
</evidence>
<keyword evidence="4" id="KW-0393">Immunoglobulin domain</keyword>
<keyword evidence="1" id="KW-0732">Signal</keyword>
<dbReference type="Gene3D" id="2.60.40.10">
    <property type="entry name" value="Immunoglobulins"/>
    <property type="match status" value="1"/>
</dbReference>
<evidence type="ECO:0000313" key="7">
    <source>
        <dbReference type="Ensembl" id="ENSLCAP00010010214.1"/>
    </source>
</evidence>